<dbReference type="SUPFAM" id="SSF55846">
    <property type="entry name" value="N-acetylmuramoyl-L-alanine amidase-like"/>
    <property type="match status" value="1"/>
</dbReference>
<dbReference type="Gene3D" id="1.10.101.10">
    <property type="entry name" value="PGBD-like superfamily/PGBD"/>
    <property type="match status" value="1"/>
</dbReference>
<dbReference type="RefSeq" id="WP_171740426.1">
    <property type="nucleotide sequence ID" value="NZ_CP053435.1"/>
</dbReference>
<dbReference type="Gene3D" id="3.40.80.10">
    <property type="entry name" value="Peptidoglycan recognition protein-like"/>
    <property type="match status" value="1"/>
</dbReference>
<name>A0A6M5YCD9_9BACT</name>
<protein>
    <submittedName>
        <fullName evidence="2">N-acetylmuramoyl-L-alanine amidase</fullName>
    </submittedName>
</protein>
<dbReference type="InterPro" id="IPR036365">
    <property type="entry name" value="PGBD-like_sf"/>
</dbReference>
<dbReference type="SMART" id="SM00644">
    <property type="entry name" value="Ami_2"/>
    <property type="match status" value="1"/>
</dbReference>
<dbReference type="InterPro" id="IPR002477">
    <property type="entry name" value="Peptidoglycan-bd-like"/>
</dbReference>
<evidence type="ECO:0000259" key="1">
    <source>
        <dbReference type="SMART" id="SM00644"/>
    </source>
</evidence>
<organism evidence="2 3">
    <name type="scientific">Spirosoma taeanense</name>
    <dbReference type="NCBI Taxonomy" id="2735870"/>
    <lineage>
        <taxon>Bacteria</taxon>
        <taxon>Pseudomonadati</taxon>
        <taxon>Bacteroidota</taxon>
        <taxon>Cytophagia</taxon>
        <taxon>Cytophagales</taxon>
        <taxon>Cytophagaceae</taxon>
        <taxon>Spirosoma</taxon>
    </lineage>
</organism>
<reference evidence="2 3" key="1">
    <citation type="submission" date="2020-05" db="EMBL/GenBank/DDBJ databases">
        <title>Genome sequencing of Spirosoma sp. TS118.</title>
        <authorList>
            <person name="Lee J.-H."/>
            <person name="Jeong S."/>
            <person name="Zhao L."/>
            <person name="Jung J.-H."/>
            <person name="Kim M.-K."/>
            <person name="Lim S."/>
        </authorList>
    </citation>
    <scope>NUCLEOTIDE SEQUENCE [LARGE SCALE GENOMIC DNA]</scope>
    <source>
        <strain evidence="2 3">TS118</strain>
    </source>
</reference>
<sequence length="260" mass="27733">MSHSLIWLPSVLNDAGLKVALVDGWETRGRGDVGTIFGVICHHTAGVNTGNMPSLKTLINGRSDLPGPLAQLGLGRDGTYYVIAAGRCNHAGVGSFRGLSNGNKNFIGIEAENTGLGSDFPWPDIQMDAYHRGVAAILKHLGRGAGNCCAHKEYALPAGRKNDPLFNMNSFRSRVAELLNDGVPARPRIPSIEPTGGRPTLRRGKIGMPEELIKLVQQKVGVSADGNFGPKTEAAVRVFQRDNGLVPDGIVGPKTWLVLK</sequence>
<dbReference type="InterPro" id="IPR002502">
    <property type="entry name" value="Amidase_domain"/>
</dbReference>
<dbReference type="GO" id="GO:0009253">
    <property type="term" value="P:peptidoglycan catabolic process"/>
    <property type="evidence" value="ECO:0007669"/>
    <property type="project" value="InterPro"/>
</dbReference>
<dbReference type="Proteomes" id="UP000502756">
    <property type="component" value="Chromosome"/>
</dbReference>
<dbReference type="SUPFAM" id="SSF47090">
    <property type="entry name" value="PGBD-like"/>
    <property type="match status" value="1"/>
</dbReference>
<gene>
    <name evidence="2" type="ORF">HNV11_14925</name>
</gene>
<dbReference type="EMBL" id="CP053435">
    <property type="protein sequence ID" value="QJW90582.1"/>
    <property type="molecule type" value="Genomic_DNA"/>
</dbReference>
<dbReference type="Pfam" id="PF01471">
    <property type="entry name" value="PG_binding_1"/>
    <property type="match status" value="1"/>
</dbReference>
<evidence type="ECO:0000313" key="2">
    <source>
        <dbReference type="EMBL" id="QJW90582.1"/>
    </source>
</evidence>
<dbReference type="GO" id="GO:0008745">
    <property type="term" value="F:N-acetylmuramoyl-L-alanine amidase activity"/>
    <property type="evidence" value="ECO:0007669"/>
    <property type="project" value="InterPro"/>
</dbReference>
<dbReference type="KEGG" id="stae:HNV11_14925"/>
<keyword evidence="3" id="KW-1185">Reference proteome</keyword>
<evidence type="ECO:0000313" key="3">
    <source>
        <dbReference type="Proteomes" id="UP000502756"/>
    </source>
</evidence>
<accession>A0A6M5YCD9</accession>
<dbReference type="AlphaFoldDB" id="A0A6M5YCD9"/>
<dbReference type="InterPro" id="IPR036505">
    <property type="entry name" value="Amidase/PGRP_sf"/>
</dbReference>
<proteinExistence type="predicted"/>
<feature type="domain" description="N-acetylmuramoyl-L-alanine amidase" evidence="1">
    <location>
        <begin position="24"/>
        <end position="165"/>
    </location>
</feature>
<dbReference type="InterPro" id="IPR036366">
    <property type="entry name" value="PGBDSf"/>
</dbReference>
<dbReference type="Pfam" id="PF01510">
    <property type="entry name" value="Amidase_2"/>
    <property type="match status" value="1"/>
</dbReference>